<sequence>MDELDLLKKDWKKQDASYPELSYNEIYKLIHKKSSSIVKWIFIICIVELLFWSGLNLLVPEKYLEIYDKFNLRTFLYVTQVIHYSIVFIFIYLFYKNYKAISVTETTNLLMQKIIKTRKTVNYYVYYNIALYVLLSVIVNFIMFSNPETMIEALNPNNKINVSGAKFLNIMLIAQIIALVVIIGLLWIYYRIIYGILLKRLNRNYKELETLEF</sequence>
<keyword evidence="1" id="KW-0472">Membrane</keyword>
<feature type="transmembrane region" description="Helical" evidence="1">
    <location>
        <begin position="123"/>
        <end position="144"/>
    </location>
</feature>
<dbReference type="OrthoDB" id="709028at2"/>
<keyword evidence="1" id="KW-0812">Transmembrane</keyword>
<reference evidence="2 3" key="1">
    <citation type="submission" date="2018-08" db="EMBL/GenBank/DDBJ databases">
        <title>Genomic Encyclopedia of Type Strains, Phase III (KMG-III): the genomes of soil and plant-associated and newly described type strains.</title>
        <authorList>
            <person name="Whitman W."/>
        </authorList>
    </citation>
    <scope>NUCLEOTIDE SEQUENCE [LARGE SCALE GENOMIC DNA]</scope>
    <source>
        <strain evidence="2 3">325-5</strain>
    </source>
</reference>
<protein>
    <submittedName>
        <fullName evidence="2">Uncharacterized protein</fullName>
    </submittedName>
</protein>
<dbReference type="RefSeq" id="WP_115880715.1">
    <property type="nucleotide sequence ID" value="NZ_QTTQ01000011.1"/>
</dbReference>
<evidence type="ECO:0000256" key="1">
    <source>
        <dbReference type="SAM" id="Phobius"/>
    </source>
</evidence>
<comment type="caution">
    <text evidence="2">The sequence shown here is derived from an EMBL/GenBank/DDBJ whole genome shotgun (WGS) entry which is preliminary data.</text>
</comment>
<feature type="transmembrane region" description="Helical" evidence="1">
    <location>
        <begin position="75"/>
        <end position="95"/>
    </location>
</feature>
<feature type="transmembrane region" description="Helical" evidence="1">
    <location>
        <begin position="164"/>
        <end position="190"/>
    </location>
</feature>
<gene>
    <name evidence="2" type="ORF">BX611_1992</name>
</gene>
<name>A0A3D9RKE3_9FLAO</name>
<dbReference type="EMBL" id="QTTQ01000011">
    <property type="protein sequence ID" value="REE80350.1"/>
    <property type="molecule type" value="Genomic_DNA"/>
</dbReference>
<accession>A0A3D9RKE3</accession>
<organism evidence="2 3">
    <name type="scientific">Lutibacter oceani</name>
    <dbReference type="NCBI Taxonomy" id="1853311"/>
    <lineage>
        <taxon>Bacteria</taxon>
        <taxon>Pseudomonadati</taxon>
        <taxon>Bacteroidota</taxon>
        <taxon>Flavobacteriia</taxon>
        <taxon>Flavobacteriales</taxon>
        <taxon>Flavobacteriaceae</taxon>
        <taxon>Lutibacter</taxon>
    </lineage>
</organism>
<keyword evidence="1" id="KW-1133">Transmembrane helix</keyword>
<keyword evidence="3" id="KW-1185">Reference proteome</keyword>
<dbReference type="Proteomes" id="UP000256429">
    <property type="component" value="Unassembled WGS sequence"/>
</dbReference>
<feature type="transmembrane region" description="Helical" evidence="1">
    <location>
        <begin position="37"/>
        <end position="55"/>
    </location>
</feature>
<proteinExistence type="predicted"/>
<evidence type="ECO:0000313" key="2">
    <source>
        <dbReference type="EMBL" id="REE80350.1"/>
    </source>
</evidence>
<dbReference type="AlphaFoldDB" id="A0A3D9RKE3"/>
<evidence type="ECO:0000313" key="3">
    <source>
        <dbReference type="Proteomes" id="UP000256429"/>
    </source>
</evidence>